<protein>
    <submittedName>
        <fullName evidence="11">Glycoside hydrolase</fullName>
    </submittedName>
</protein>
<feature type="region of interest" description="Disordered" evidence="8">
    <location>
        <begin position="1"/>
        <end position="24"/>
    </location>
</feature>
<dbReference type="SMART" id="SM00184">
    <property type="entry name" value="RING"/>
    <property type="match status" value="1"/>
</dbReference>
<evidence type="ECO:0000256" key="2">
    <source>
        <dbReference type="ARBA" id="ARBA00022723"/>
    </source>
</evidence>
<dbReference type="Gene3D" id="3.20.20.80">
    <property type="entry name" value="Glycosidases"/>
    <property type="match status" value="1"/>
</dbReference>
<feature type="compositionally biased region" description="Basic and acidic residues" evidence="8">
    <location>
        <begin position="771"/>
        <end position="781"/>
    </location>
</feature>
<dbReference type="InterPro" id="IPR033438">
    <property type="entry name" value="MOLO1"/>
</dbReference>
<feature type="domain" description="RING-type" evidence="10">
    <location>
        <begin position="884"/>
        <end position="907"/>
    </location>
</feature>
<name>A0A2P6TSG6_CHLSO</name>
<dbReference type="OrthoDB" id="65569at2759"/>
<keyword evidence="2" id="KW-0479">Metal-binding</keyword>
<evidence type="ECO:0000256" key="5">
    <source>
        <dbReference type="ARBA" id="ARBA00022833"/>
    </source>
</evidence>
<feature type="region of interest" description="Disordered" evidence="8">
    <location>
        <begin position="761"/>
        <end position="874"/>
    </location>
</feature>
<dbReference type="STRING" id="3076.A0A2P6TSG6"/>
<reference evidence="11 12" key="1">
    <citation type="journal article" date="2018" name="Plant J.">
        <title>Genome sequences of Chlorella sorokiniana UTEX 1602 and Micractinium conductrix SAG 241.80: implications to maltose excretion by a green alga.</title>
        <authorList>
            <person name="Arriola M.B."/>
            <person name="Velmurugan N."/>
            <person name="Zhang Y."/>
            <person name="Plunkett M.H."/>
            <person name="Hondzo H."/>
            <person name="Barney B.M."/>
        </authorList>
    </citation>
    <scope>NUCLEOTIDE SEQUENCE [LARGE SCALE GENOMIC DNA]</scope>
    <source>
        <strain evidence="12">UTEX 1602</strain>
    </source>
</reference>
<dbReference type="PANTHER" id="PTHR10353">
    <property type="entry name" value="GLYCOSYL HYDROLASE"/>
    <property type="match status" value="1"/>
</dbReference>
<dbReference type="InterPro" id="IPR017853">
    <property type="entry name" value="GH"/>
</dbReference>
<dbReference type="PROSITE" id="PS50089">
    <property type="entry name" value="ZF_RING_2"/>
    <property type="match status" value="1"/>
</dbReference>
<keyword evidence="6" id="KW-0326">Glycosidase</keyword>
<evidence type="ECO:0000256" key="1">
    <source>
        <dbReference type="ARBA" id="ARBA00010838"/>
    </source>
</evidence>
<keyword evidence="9" id="KW-1133">Transmembrane helix</keyword>
<organism evidence="11 12">
    <name type="scientific">Chlorella sorokiniana</name>
    <name type="common">Freshwater green alga</name>
    <dbReference type="NCBI Taxonomy" id="3076"/>
    <lineage>
        <taxon>Eukaryota</taxon>
        <taxon>Viridiplantae</taxon>
        <taxon>Chlorophyta</taxon>
        <taxon>core chlorophytes</taxon>
        <taxon>Trebouxiophyceae</taxon>
        <taxon>Chlorellales</taxon>
        <taxon>Chlorellaceae</taxon>
        <taxon>Chlorella clade</taxon>
        <taxon>Chlorella</taxon>
    </lineage>
</organism>
<feature type="compositionally biased region" description="Low complexity" evidence="8">
    <location>
        <begin position="785"/>
        <end position="794"/>
    </location>
</feature>
<dbReference type="Gene3D" id="3.30.40.10">
    <property type="entry name" value="Zinc/RING finger domain, C3HC4 (zinc finger)"/>
    <property type="match status" value="1"/>
</dbReference>
<evidence type="ECO:0000256" key="9">
    <source>
        <dbReference type="SAM" id="Phobius"/>
    </source>
</evidence>
<dbReference type="SUPFAM" id="SSF51445">
    <property type="entry name" value="(Trans)glycosidases"/>
    <property type="match status" value="1"/>
</dbReference>
<keyword evidence="3 7" id="KW-0863">Zinc-finger</keyword>
<dbReference type="GO" id="GO:0008422">
    <property type="term" value="F:beta-glucosidase activity"/>
    <property type="evidence" value="ECO:0007669"/>
    <property type="project" value="TreeGrafter"/>
</dbReference>
<sequence>MGKGGARTRSAATAASGGAGGSAAGGEDPFQVGFAISVWQNSGDQSKEASNWGIFERQRTWLGQPTIWHGDKCGESCDFWNRYEEDLERARALGSNCFRLSLEWHRIEPAKGQIDEAAVQRYHDMFECMKSKGLEPHVTLHHFVHPAWFEKLGGFTKEENIAHFLDYTRTALTLFGKHAKYWATFNEPGVTSFAGHIYGSFPPGRIGSVAGHARHMLCMLRAHTQAYDLIKSLPGCADKQVGIVWNYFWFEPKRSSWSTPFYLPWISRLLTRVWGNDIFIQYLRTGEFDWNPLPWIFSRVHFKEPNGRPGCDFIGLNYYSRGVMDWKLSPSCNEGEVMTDMPYSLYAEGLLLAIHHLSKVGVPIYITETGVADTGDERRPLMIESYMQQVERAVELGYDLRGIMYWTLVDNFEWGFGYSMRFGVYQWENDGSQKRVARKSAALLKRWYDKLPGRVAQLLETRQRGSGAAAADEAAEDAGEPALQPSIMRAPRGLAALSSLALLLVLLPGLAEAKAWSADSFPNPKQSPVACGRLEGQTGAVCDPDAVLSAKSKDYISGVLQAIWDGDKPYVTADCAGKQVGYQVAVAVMRKMDFAAGTAPADAARAFAKDLHARWGVGDAACNNGVLLLLAIDDRQVYVSTGTGSMKALPDGKIEDIVGDIRHLLRRQDYDGAVERAVVDIGLSLAGGEIQSEGGVDWFAVAFFGVFAAVFGNACFKSVRRKREYRECKRMLAKLKREQENLRSHAWSCPQSCPICLEDFTTQPRGGGDNNGKDKTAKGSDGDEASTSASAPPAGGLDEEAGPSTSLLHSGSVNSDEEFARMSAAGQAAVRRLRQRRRSGGSSGGAASSGGAGGWAEGAGPSSAAAGGTEEDGRRQRLPVTLGCGHTFCEPCIEQWLEKGVTCPVCRKPISEGSGSEDNTAAAQSAAAQRARIADDWLAADLAFRLGVLQTRYPLYITPSMVETWRSEAQSTGTFSFETHRDFLLNDPGARQHYQSAGHGGFSTSFGGGSGFGGGGGGGSW</sequence>
<dbReference type="Pfam" id="PF17175">
    <property type="entry name" value="MOLO1"/>
    <property type="match status" value="1"/>
</dbReference>
<dbReference type="InterPro" id="IPR017907">
    <property type="entry name" value="Znf_RING_CS"/>
</dbReference>
<comment type="similarity">
    <text evidence="1">Belongs to the glycosyl hydrolase 1 family.</text>
</comment>
<proteinExistence type="inferred from homology"/>
<feature type="compositionally biased region" description="Gly residues" evidence="8">
    <location>
        <begin position="841"/>
        <end position="857"/>
    </location>
</feature>
<dbReference type="EMBL" id="LHPG02000007">
    <property type="protein sequence ID" value="PRW57011.1"/>
    <property type="molecule type" value="Genomic_DNA"/>
</dbReference>
<accession>A0A2P6TSG6</accession>
<keyword evidence="9" id="KW-0472">Membrane</keyword>
<evidence type="ECO:0000256" key="6">
    <source>
        <dbReference type="ARBA" id="ARBA00023295"/>
    </source>
</evidence>
<dbReference type="InterPro" id="IPR001360">
    <property type="entry name" value="Glyco_hydro_1"/>
</dbReference>
<evidence type="ECO:0000256" key="7">
    <source>
        <dbReference type="PROSITE-ProRule" id="PRU00175"/>
    </source>
</evidence>
<gene>
    <name evidence="11" type="ORF">C2E21_4310</name>
</gene>
<keyword evidence="12" id="KW-1185">Reference proteome</keyword>
<evidence type="ECO:0000256" key="3">
    <source>
        <dbReference type="ARBA" id="ARBA00022771"/>
    </source>
</evidence>
<dbReference type="AlphaFoldDB" id="A0A2P6TSG6"/>
<dbReference type="Gene3D" id="3.10.310.50">
    <property type="match status" value="1"/>
</dbReference>
<keyword evidence="4 11" id="KW-0378">Hydrolase</keyword>
<dbReference type="SUPFAM" id="SSF57850">
    <property type="entry name" value="RING/U-box"/>
    <property type="match status" value="1"/>
</dbReference>
<evidence type="ECO:0000313" key="12">
    <source>
        <dbReference type="Proteomes" id="UP000239899"/>
    </source>
</evidence>
<feature type="compositionally biased region" description="Low complexity" evidence="8">
    <location>
        <begin position="858"/>
        <end position="868"/>
    </location>
</feature>
<evidence type="ECO:0000256" key="4">
    <source>
        <dbReference type="ARBA" id="ARBA00022801"/>
    </source>
</evidence>
<dbReference type="PRINTS" id="PR00131">
    <property type="entry name" value="GLHYDRLASE1"/>
</dbReference>
<evidence type="ECO:0000313" key="11">
    <source>
        <dbReference type="EMBL" id="PRW57011.1"/>
    </source>
</evidence>
<dbReference type="GO" id="GO:0008270">
    <property type="term" value="F:zinc ion binding"/>
    <property type="evidence" value="ECO:0007669"/>
    <property type="project" value="UniProtKB-KW"/>
</dbReference>
<evidence type="ECO:0000259" key="10">
    <source>
        <dbReference type="PROSITE" id="PS50089"/>
    </source>
</evidence>
<dbReference type="Pfam" id="PF00232">
    <property type="entry name" value="Glyco_hydro_1"/>
    <property type="match status" value="1"/>
</dbReference>
<evidence type="ECO:0000256" key="8">
    <source>
        <dbReference type="SAM" id="MobiDB-lite"/>
    </source>
</evidence>
<dbReference type="PROSITE" id="PS00518">
    <property type="entry name" value="ZF_RING_1"/>
    <property type="match status" value="1"/>
</dbReference>
<comment type="caution">
    <text evidence="11">The sequence shown here is derived from an EMBL/GenBank/DDBJ whole genome shotgun (WGS) entry which is preliminary data.</text>
</comment>
<dbReference type="Proteomes" id="UP000239899">
    <property type="component" value="Unassembled WGS sequence"/>
</dbReference>
<dbReference type="InterPro" id="IPR013083">
    <property type="entry name" value="Znf_RING/FYVE/PHD"/>
</dbReference>
<dbReference type="Pfam" id="PF13639">
    <property type="entry name" value="zf-RING_2"/>
    <property type="match status" value="1"/>
</dbReference>
<keyword evidence="5" id="KW-0862">Zinc</keyword>
<dbReference type="GO" id="GO:0005975">
    <property type="term" value="P:carbohydrate metabolic process"/>
    <property type="evidence" value="ECO:0007669"/>
    <property type="project" value="InterPro"/>
</dbReference>
<feature type="transmembrane region" description="Helical" evidence="9">
    <location>
        <begin position="698"/>
        <end position="716"/>
    </location>
</feature>
<keyword evidence="9" id="KW-0812">Transmembrane</keyword>
<dbReference type="PANTHER" id="PTHR10353:SF36">
    <property type="entry name" value="LP05116P"/>
    <property type="match status" value="1"/>
</dbReference>
<dbReference type="InterPro" id="IPR001841">
    <property type="entry name" value="Znf_RING"/>
</dbReference>
<dbReference type="GO" id="GO:0005892">
    <property type="term" value="C:acetylcholine-gated channel complex"/>
    <property type="evidence" value="ECO:0007669"/>
    <property type="project" value="InterPro"/>
</dbReference>
<feature type="compositionally biased region" description="Polar residues" evidence="8">
    <location>
        <begin position="803"/>
        <end position="814"/>
    </location>
</feature>
<feature type="compositionally biased region" description="Low complexity" evidence="8">
    <location>
        <begin position="7"/>
        <end position="16"/>
    </location>
</feature>